<dbReference type="PANTHER" id="PTHR31147">
    <property type="entry name" value="ACYL TRANSFERASE 4"/>
    <property type="match status" value="1"/>
</dbReference>
<protein>
    <submittedName>
        <fullName evidence="3">HXXXD-type acyl-transferase family protein</fullName>
    </submittedName>
</protein>
<gene>
    <name evidence="3" type="ORF">Adt_40391</name>
</gene>
<keyword evidence="4" id="KW-1185">Reference proteome</keyword>
<organism evidence="3 4">
    <name type="scientific">Abeliophyllum distichum</name>
    <dbReference type="NCBI Taxonomy" id="126358"/>
    <lineage>
        <taxon>Eukaryota</taxon>
        <taxon>Viridiplantae</taxon>
        <taxon>Streptophyta</taxon>
        <taxon>Embryophyta</taxon>
        <taxon>Tracheophyta</taxon>
        <taxon>Spermatophyta</taxon>
        <taxon>Magnoliopsida</taxon>
        <taxon>eudicotyledons</taxon>
        <taxon>Gunneridae</taxon>
        <taxon>Pentapetalae</taxon>
        <taxon>asterids</taxon>
        <taxon>lamiids</taxon>
        <taxon>Lamiales</taxon>
        <taxon>Oleaceae</taxon>
        <taxon>Forsythieae</taxon>
        <taxon>Abeliophyllum</taxon>
    </lineage>
</organism>
<dbReference type="GO" id="GO:0016740">
    <property type="term" value="F:transferase activity"/>
    <property type="evidence" value="ECO:0007669"/>
    <property type="project" value="UniProtKB-KW"/>
</dbReference>
<dbReference type="AlphaFoldDB" id="A0ABD1Q7Y1"/>
<dbReference type="Gene3D" id="3.30.559.10">
    <property type="entry name" value="Chloramphenicol acetyltransferase-like domain"/>
    <property type="match status" value="2"/>
</dbReference>
<evidence type="ECO:0000256" key="2">
    <source>
        <dbReference type="ARBA" id="ARBA00022679"/>
    </source>
</evidence>
<reference evidence="4" key="1">
    <citation type="submission" date="2024-07" db="EMBL/GenBank/DDBJ databases">
        <title>Two chromosome-level genome assemblies of Korean endemic species Abeliophyllum distichum and Forsythia ovata (Oleaceae).</title>
        <authorList>
            <person name="Jang H."/>
        </authorList>
    </citation>
    <scope>NUCLEOTIDE SEQUENCE [LARGE SCALE GENOMIC DNA]</scope>
</reference>
<evidence type="ECO:0000313" key="4">
    <source>
        <dbReference type="Proteomes" id="UP001604336"/>
    </source>
</evidence>
<dbReference type="InterPro" id="IPR050898">
    <property type="entry name" value="Plant_acyltransferase"/>
</dbReference>
<dbReference type="InterPro" id="IPR023213">
    <property type="entry name" value="CAT-like_dom_sf"/>
</dbReference>
<dbReference type="Proteomes" id="UP001604336">
    <property type="component" value="Unassembled WGS sequence"/>
</dbReference>
<dbReference type="PANTHER" id="PTHR31147:SF66">
    <property type="entry name" value="OS05G0315700 PROTEIN"/>
    <property type="match status" value="1"/>
</dbReference>
<name>A0ABD1Q7Y1_9LAMI</name>
<evidence type="ECO:0000256" key="1">
    <source>
        <dbReference type="ARBA" id="ARBA00009861"/>
    </source>
</evidence>
<accession>A0ABD1Q7Y1</accession>
<dbReference type="EMBL" id="JBFOLK010000012">
    <property type="protein sequence ID" value="KAL2472255.1"/>
    <property type="molecule type" value="Genomic_DNA"/>
</dbReference>
<comment type="similarity">
    <text evidence="1">Belongs to the plant acyltransferase family.</text>
</comment>
<dbReference type="Pfam" id="PF02458">
    <property type="entry name" value="Transferase"/>
    <property type="match status" value="1"/>
</dbReference>
<proteinExistence type="inferred from homology"/>
<evidence type="ECO:0000313" key="3">
    <source>
        <dbReference type="EMBL" id="KAL2472255.1"/>
    </source>
</evidence>
<comment type="caution">
    <text evidence="3">The sequence shown here is derived from an EMBL/GenBank/DDBJ whole genome shotgun (WGS) entry which is preliminary data.</text>
</comment>
<keyword evidence="2" id="KW-0808">Transferase</keyword>
<sequence>MALAFPVKHRKPELIVPAEPTPHEIKTLSDLDDQQSLRSHYPMIMFYKTSPFVKEKDPVGIIREAIAKTLVYYYPYAGRLVEGPNNNLGVDCTGEGVVFVEADAQVRLEELGDTICPPCPYSELLVSHLSNSIGVLSSPLMMIQVTRFICGGFVLAILFNHLMSDALGSIQFVSAVSEIAKGASTPSTLPVWKRELLTARNPPHIGHALHEYEPMDRIDHITKIMNDEKIVCKSFSFGPKEIKSIRKNLPLEIRSSSKFDLITACLWRSRIKALNLDGEEIVRITCMINIRGKKFLDLPTGYYGNAILCPATITKAKTLCENPLGYAINLVKKARSQVTKDYIRSTIDYIATKGRPQLSHFWNFIVSDASRVGFEELDFGWGKPIYGGTMYGGATNDNSVYALFRNKNGEDLVVVPVCLTVAAMERFEKELNKVIWEPVEDSNNLNSIMFASKL</sequence>